<accession>A0A1M4WS44</accession>
<evidence type="ECO:0000313" key="1">
    <source>
        <dbReference type="EMBL" id="SHE84020.1"/>
    </source>
</evidence>
<proteinExistence type="predicted"/>
<dbReference type="EMBL" id="FQUQ01000001">
    <property type="protein sequence ID" value="SHE84020.1"/>
    <property type="molecule type" value="Genomic_DNA"/>
</dbReference>
<dbReference type="STRING" id="288992.SAMN04488522_1011363"/>
<sequence>MPSPYCVNITSIPDNLSNFTSINPLSTLGRKNYFTEKKHRNSVAFTTAGFRRKLREAATRQRKQLIKRQLTHIPSLRFHY</sequence>
<dbReference type="Proteomes" id="UP000184287">
    <property type="component" value="Unassembled WGS sequence"/>
</dbReference>
<reference evidence="2" key="1">
    <citation type="submission" date="2016-11" db="EMBL/GenBank/DDBJ databases">
        <authorList>
            <person name="Varghese N."/>
            <person name="Submissions S."/>
        </authorList>
    </citation>
    <scope>NUCLEOTIDE SEQUENCE [LARGE SCALE GENOMIC DNA]</scope>
    <source>
        <strain evidence="2">DSM 16990</strain>
    </source>
</reference>
<dbReference type="AlphaFoldDB" id="A0A1M4WS44"/>
<name>A0A1M4WS44_9SPHI</name>
<evidence type="ECO:0000313" key="2">
    <source>
        <dbReference type="Proteomes" id="UP000184287"/>
    </source>
</evidence>
<gene>
    <name evidence="1" type="ORF">SAMN04488522_1011363</name>
</gene>
<organism evidence="1 2">
    <name type="scientific">Pedobacter caeni</name>
    <dbReference type="NCBI Taxonomy" id="288992"/>
    <lineage>
        <taxon>Bacteria</taxon>
        <taxon>Pseudomonadati</taxon>
        <taxon>Bacteroidota</taxon>
        <taxon>Sphingobacteriia</taxon>
        <taxon>Sphingobacteriales</taxon>
        <taxon>Sphingobacteriaceae</taxon>
        <taxon>Pedobacter</taxon>
    </lineage>
</organism>
<keyword evidence="2" id="KW-1185">Reference proteome</keyword>
<protein>
    <submittedName>
        <fullName evidence="1">Uncharacterized protein</fullName>
    </submittedName>
</protein>